<accession>A0ABQ6M787</accession>
<feature type="chain" id="PRO_5045277550" evidence="1">
    <location>
        <begin position="21"/>
        <end position="182"/>
    </location>
</feature>
<evidence type="ECO:0000313" key="2">
    <source>
        <dbReference type="EMBL" id="GMI20930.1"/>
    </source>
</evidence>
<name>A0ABQ6M787_9STRA</name>
<dbReference type="EMBL" id="BRYB01003803">
    <property type="protein sequence ID" value="GMI20930.1"/>
    <property type="molecule type" value="Genomic_DNA"/>
</dbReference>
<keyword evidence="3" id="KW-1185">Reference proteome</keyword>
<sequence>MSRSLAVAVTILVLCASASAFAPASLGLHSSRLSSQICRRDAVAAVLSSPLLVALPRASLASGGATAGGAYLLSAKQRYNERVIKGSKLLRSVTGKDDEFRKQFMKSEDWEDFKAAGYLLGNAFRRNSQQQPDSLPAVKKWKAFQAALEKLAKGKGAIDWSEPRFLLDQYLEEVGLPIAREL</sequence>
<feature type="signal peptide" evidence="1">
    <location>
        <begin position="1"/>
        <end position="20"/>
    </location>
</feature>
<keyword evidence="1" id="KW-0732">Signal</keyword>
<reference evidence="2 3" key="1">
    <citation type="journal article" date="2023" name="Commun. Biol.">
        <title>Genome analysis of Parmales, the sister group of diatoms, reveals the evolutionary specialization of diatoms from phago-mixotrophs to photoautotrophs.</title>
        <authorList>
            <person name="Ban H."/>
            <person name="Sato S."/>
            <person name="Yoshikawa S."/>
            <person name="Yamada K."/>
            <person name="Nakamura Y."/>
            <person name="Ichinomiya M."/>
            <person name="Sato N."/>
            <person name="Blanc-Mathieu R."/>
            <person name="Endo H."/>
            <person name="Kuwata A."/>
            <person name="Ogata H."/>
        </authorList>
    </citation>
    <scope>NUCLEOTIDE SEQUENCE [LARGE SCALE GENOMIC DNA]</scope>
</reference>
<organism evidence="2 3">
    <name type="scientific">Tetraparma gracilis</name>
    <dbReference type="NCBI Taxonomy" id="2962635"/>
    <lineage>
        <taxon>Eukaryota</taxon>
        <taxon>Sar</taxon>
        <taxon>Stramenopiles</taxon>
        <taxon>Ochrophyta</taxon>
        <taxon>Bolidophyceae</taxon>
        <taxon>Parmales</taxon>
        <taxon>Triparmaceae</taxon>
        <taxon>Tetraparma</taxon>
    </lineage>
</organism>
<gene>
    <name evidence="2" type="ORF">TeGR_g4688</name>
</gene>
<comment type="caution">
    <text evidence="2">The sequence shown here is derived from an EMBL/GenBank/DDBJ whole genome shotgun (WGS) entry which is preliminary data.</text>
</comment>
<evidence type="ECO:0000313" key="3">
    <source>
        <dbReference type="Proteomes" id="UP001165060"/>
    </source>
</evidence>
<protein>
    <submittedName>
        <fullName evidence="2">Uncharacterized protein</fullName>
    </submittedName>
</protein>
<dbReference type="Proteomes" id="UP001165060">
    <property type="component" value="Unassembled WGS sequence"/>
</dbReference>
<proteinExistence type="predicted"/>
<evidence type="ECO:0000256" key="1">
    <source>
        <dbReference type="SAM" id="SignalP"/>
    </source>
</evidence>